<keyword evidence="2" id="KW-1185">Reference proteome</keyword>
<evidence type="ECO:0000313" key="1">
    <source>
        <dbReference type="EMBL" id="KAL3759044.1"/>
    </source>
</evidence>
<protein>
    <recommendedName>
        <fullName evidence="3">Plastid lipid-associated protein/fibrillin conserved domain-containing protein</fullName>
    </recommendedName>
</protein>
<dbReference type="PROSITE" id="PS51257">
    <property type="entry name" value="PROKAR_LIPOPROTEIN"/>
    <property type="match status" value="1"/>
</dbReference>
<accession>A0ABD3M8R3</accession>
<name>A0ABD3M8R3_9STRA</name>
<sequence length="278" mass="31267">MFRNRTRECKIKMETRRLLISIWVIVSCDAFAPVAVVHRRTTVGVGLRAAAAASDIDNTAKTNFLDALDRQYDLNKHSETRTNLLNTLIDSSAGFSNPGSVETFASVAPGIWRVVYAPHMTILESIFHGELSVQYDLEEDSTMKIHLISGSSLFWSLQLITHYGIKKGHARYSLPFLHLFGYLSVSGVYGSVNNNVCRVDFDEAWVRSLDDTANSDEGPYFDIANVPNSIWKSLIRNVGRAMFIEPFAVFPVSYLDNELIVFDFELLGTRICARKEKS</sequence>
<evidence type="ECO:0000313" key="2">
    <source>
        <dbReference type="Proteomes" id="UP001530293"/>
    </source>
</evidence>
<reference evidence="1 2" key="1">
    <citation type="submission" date="2024-10" db="EMBL/GenBank/DDBJ databases">
        <title>Updated reference genomes for cyclostephanoid diatoms.</title>
        <authorList>
            <person name="Roberts W.R."/>
            <person name="Alverson A.J."/>
        </authorList>
    </citation>
    <scope>NUCLEOTIDE SEQUENCE [LARGE SCALE GENOMIC DNA]</scope>
    <source>
        <strain evidence="1 2">AJA232-27</strain>
    </source>
</reference>
<dbReference type="AlphaFoldDB" id="A0ABD3M8R3"/>
<proteinExistence type="predicted"/>
<gene>
    <name evidence="1" type="ORF">ACHAWU_008653</name>
</gene>
<organism evidence="1 2">
    <name type="scientific">Discostella pseudostelligera</name>
    <dbReference type="NCBI Taxonomy" id="259834"/>
    <lineage>
        <taxon>Eukaryota</taxon>
        <taxon>Sar</taxon>
        <taxon>Stramenopiles</taxon>
        <taxon>Ochrophyta</taxon>
        <taxon>Bacillariophyta</taxon>
        <taxon>Coscinodiscophyceae</taxon>
        <taxon>Thalassiosirophycidae</taxon>
        <taxon>Stephanodiscales</taxon>
        <taxon>Stephanodiscaceae</taxon>
        <taxon>Discostella</taxon>
    </lineage>
</organism>
<dbReference type="EMBL" id="JALLBG020000214">
    <property type="protein sequence ID" value="KAL3759044.1"/>
    <property type="molecule type" value="Genomic_DNA"/>
</dbReference>
<comment type="caution">
    <text evidence="1">The sequence shown here is derived from an EMBL/GenBank/DDBJ whole genome shotgun (WGS) entry which is preliminary data.</text>
</comment>
<dbReference type="Proteomes" id="UP001530293">
    <property type="component" value="Unassembled WGS sequence"/>
</dbReference>
<evidence type="ECO:0008006" key="3">
    <source>
        <dbReference type="Google" id="ProtNLM"/>
    </source>
</evidence>